<evidence type="ECO:0000256" key="5">
    <source>
        <dbReference type="ARBA" id="ARBA00022803"/>
    </source>
</evidence>
<keyword evidence="5" id="KW-0802">TPR repeat</keyword>
<comment type="caution">
    <text evidence="9">The sequence shown here is derived from an EMBL/GenBank/DDBJ whole genome shotgun (WGS) entry which is preliminary data.</text>
</comment>
<sequence length="262" mass="29620">MRRTFSLMLLALSLIIFPNLASFAGGLGSEKLLWEANQLFREYKDAEALEKYETLLASYPKVEEALVKASIVCGRIGSRFQDDTRKGLYFQKAFGYAQKALEVDSLAAEPNYVMALSLNNLCQTISLKDRLVQLSLIKTYLDKALTQDPKHAGAWHLKGRWAFRVANLSFAERSANKLLTQFPLPTSTNIEAIEAFKKAIELEPSNLLFYYDLARVQREADQSSECVSTLQRALDQKLLTSEDLEVSRRCKVLLQEVLKVKA</sequence>
<evidence type="ECO:0000256" key="1">
    <source>
        <dbReference type="ARBA" id="ARBA00004245"/>
    </source>
</evidence>
<protein>
    <recommendedName>
        <fullName evidence="7">Regulator of microtubule dynamics protein 1</fullName>
    </recommendedName>
    <alternativeName>
        <fullName evidence="8">Protein FAM82B</fullName>
    </alternativeName>
</protein>
<dbReference type="GO" id="GO:0008017">
    <property type="term" value="F:microtubule binding"/>
    <property type="evidence" value="ECO:0007669"/>
    <property type="project" value="TreeGrafter"/>
</dbReference>
<keyword evidence="4" id="KW-0677">Repeat</keyword>
<comment type="subunit">
    <text evidence="2">Interacts with microtubules.</text>
</comment>
<evidence type="ECO:0000313" key="12">
    <source>
        <dbReference type="Proteomes" id="UP001570846"/>
    </source>
</evidence>
<comment type="subcellular location">
    <subcellularLocation>
        <location evidence="1">Cytoplasm</location>
        <location evidence="1">Cytoskeleton</location>
    </subcellularLocation>
</comment>
<proteinExistence type="predicted"/>
<evidence type="ECO:0000313" key="10">
    <source>
        <dbReference type="EMBL" id="MFA1771569.1"/>
    </source>
</evidence>
<dbReference type="Proteomes" id="UP000323866">
    <property type="component" value="Unassembled WGS sequence"/>
</dbReference>
<dbReference type="Gene3D" id="1.25.40.10">
    <property type="entry name" value="Tetratricopeptide repeat domain"/>
    <property type="match status" value="1"/>
</dbReference>
<evidence type="ECO:0000313" key="11">
    <source>
        <dbReference type="Proteomes" id="UP000323866"/>
    </source>
</evidence>
<evidence type="ECO:0000256" key="7">
    <source>
        <dbReference type="ARBA" id="ARBA00039966"/>
    </source>
</evidence>
<evidence type="ECO:0000313" key="9">
    <source>
        <dbReference type="EMBL" id="KAA6431950.1"/>
    </source>
</evidence>
<organism evidence="9 11">
    <name type="scientific">Rufibacter glacialis</name>
    <dbReference type="NCBI Taxonomy" id="1259555"/>
    <lineage>
        <taxon>Bacteria</taxon>
        <taxon>Pseudomonadati</taxon>
        <taxon>Bacteroidota</taxon>
        <taxon>Cytophagia</taxon>
        <taxon>Cytophagales</taxon>
        <taxon>Hymenobacteraceae</taxon>
        <taxon>Rufibacter</taxon>
    </lineage>
</organism>
<dbReference type="InterPro" id="IPR049039">
    <property type="entry name" value="RMD1-3_a_helical_rpt"/>
</dbReference>
<dbReference type="SUPFAM" id="SSF48452">
    <property type="entry name" value="TPR-like"/>
    <property type="match status" value="1"/>
</dbReference>
<dbReference type="PANTHER" id="PTHR16056:SF16">
    <property type="entry name" value="REGULATOR OF MICROTUBULE DYNAMICS PROTEIN 1"/>
    <property type="match status" value="1"/>
</dbReference>
<dbReference type="OrthoDB" id="9813878at2"/>
<gene>
    <name evidence="10" type="ORF">ACD591_09725</name>
    <name evidence="9" type="ORF">FOE74_17740</name>
</gene>
<dbReference type="GO" id="GO:0097431">
    <property type="term" value="C:mitotic spindle pole"/>
    <property type="evidence" value="ECO:0007669"/>
    <property type="project" value="TreeGrafter"/>
</dbReference>
<keyword evidence="12" id="KW-1185">Reference proteome</keyword>
<reference evidence="10 12" key="3">
    <citation type="submission" date="2024-08" db="EMBL/GenBank/DDBJ databases">
        <authorList>
            <person name="Wei W."/>
        </authorList>
    </citation>
    <scope>NUCLEOTIDE SEQUENCE [LARGE SCALE GENOMIC DNA]</scope>
    <source>
        <strain evidence="10 12">XU2</strain>
    </source>
</reference>
<keyword evidence="6" id="KW-0206">Cytoskeleton</keyword>
<dbReference type="InterPro" id="IPR011990">
    <property type="entry name" value="TPR-like_helical_dom_sf"/>
</dbReference>
<name>A0A5M8QAR7_9BACT</name>
<dbReference type="GO" id="GO:0005737">
    <property type="term" value="C:cytoplasm"/>
    <property type="evidence" value="ECO:0007669"/>
    <property type="project" value="TreeGrafter"/>
</dbReference>
<dbReference type="RefSeq" id="WP_149099968.1">
    <property type="nucleotide sequence ID" value="NZ_BMMG01000006.1"/>
</dbReference>
<dbReference type="EMBL" id="JBGOGF010000005">
    <property type="protein sequence ID" value="MFA1771569.1"/>
    <property type="molecule type" value="Genomic_DNA"/>
</dbReference>
<dbReference type="EMBL" id="VKKZ01000023">
    <property type="protein sequence ID" value="KAA6431950.1"/>
    <property type="molecule type" value="Genomic_DNA"/>
</dbReference>
<evidence type="ECO:0000256" key="4">
    <source>
        <dbReference type="ARBA" id="ARBA00022737"/>
    </source>
</evidence>
<dbReference type="Proteomes" id="UP001570846">
    <property type="component" value="Unassembled WGS sequence"/>
</dbReference>
<evidence type="ECO:0000256" key="3">
    <source>
        <dbReference type="ARBA" id="ARBA00022490"/>
    </source>
</evidence>
<evidence type="ECO:0000256" key="2">
    <source>
        <dbReference type="ARBA" id="ARBA00011375"/>
    </source>
</evidence>
<dbReference type="PANTHER" id="PTHR16056">
    <property type="entry name" value="REGULATOR OF MICROTUBULE DYNAMICS PROTEIN"/>
    <property type="match status" value="1"/>
</dbReference>
<reference evidence="9 11" key="1">
    <citation type="submission" date="2019-07" db="EMBL/GenBank/DDBJ databases">
        <authorList>
            <person name="Qu J.-H."/>
        </authorList>
    </citation>
    <scope>NUCLEOTIDE SEQUENCE [LARGE SCALE GENOMIC DNA]</scope>
    <source>
        <strain evidence="9 11">MDT1-10-3</strain>
    </source>
</reference>
<dbReference type="GO" id="GO:0005876">
    <property type="term" value="C:spindle microtubule"/>
    <property type="evidence" value="ECO:0007669"/>
    <property type="project" value="TreeGrafter"/>
</dbReference>
<reference evidence="9 11" key="2">
    <citation type="submission" date="2019-09" db="EMBL/GenBank/DDBJ databases">
        <title>A bacterium isolated from glacier soil.</title>
        <authorList>
            <person name="Liu Q."/>
        </authorList>
    </citation>
    <scope>NUCLEOTIDE SEQUENCE [LARGE SCALE GENOMIC DNA]</scope>
    <source>
        <strain evidence="9 11">MDT1-10-3</strain>
    </source>
</reference>
<accession>A0A5M8QAR7</accession>
<dbReference type="AlphaFoldDB" id="A0A5M8QAR7"/>
<dbReference type="Pfam" id="PF21033">
    <property type="entry name" value="RMD1-3"/>
    <property type="match status" value="1"/>
</dbReference>
<keyword evidence="3" id="KW-0963">Cytoplasm</keyword>
<evidence type="ECO:0000256" key="8">
    <source>
        <dbReference type="ARBA" id="ARBA00041958"/>
    </source>
</evidence>
<evidence type="ECO:0000256" key="6">
    <source>
        <dbReference type="ARBA" id="ARBA00023212"/>
    </source>
</evidence>